<gene>
    <name evidence="2" type="ORF">M9458_040776</name>
</gene>
<evidence type="ECO:0000313" key="3">
    <source>
        <dbReference type="Proteomes" id="UP001529510"/>
    </source>
</evidence>
<feature type="region of interest" description="Disordered" evidence="1">
    <location>
        <begin position="1"/>
        <end position="45"/>
    </location>
</feature>
<dbReference type="Proteomes" id="UP001529510">
    <property type="component" value="Unassembled WGS sequence"/>
</dbReference>
<organism evidence="2 3">
    <name type="scientific">Cirrhinus mrigala</name>
    <name type="common">Mrigala</name>
    <dbReference type="NCBI Taxonomy" id="683832"/>
    <lineage>
        <taxon>Eukaryota</taxon>
        <taxon>Metazoa</taxon>
        <taxon>Chordata</taxon>
        <taxon>Craniata</taxon>
        <taxon>Vertebrata</taxon>
        <taxon>Euteleostomi</taxon>
        <taxon>Actinopterygii</taxon>
        <taxon>Neopterygii</taxon>
        <taxon>Teleostei</taxon>
        <taxon>Ostariophysi</taxon>
        <taxon>Cypriniformes</taxon>
        <taxon>Cyprinidae</taxon>
        <taxon>Labeoninae</taxon>
        <taxon>Labeonini</taxon>
        <taxon>Cirrhinus</taxon>
    </lineage>
</organism>
<accession>A0ABD0NSY3</accession>
<protein>
    <submittedName>
        <fullName evidence="2">Uncharacterized protein</fullName>
    </submittedName>
</protein>
<proteinExistence type="predicted"/>
<feature type="non-terminal residue" evidence="2">
    <location>
        <position position="61"/>
    </location>
</feature>
<dbReference type="AlphaFoldDB" id="A0ABD0NSY3"/>
<sequence length="61" mass="6873">RSPLHPVQRRIRSPLRLTQGNTSPSQPPNLRIGWAPASPGRTTNRSLSRLWITTLTTAWLC</sequence>
<evidence type="ECO:0000256" key="1">
    <source>
        <dbReference type="SAM" id="MobiDB-lite"/>
    </source>
</evidence>
<evidence type="ECO:0000313" key="2">
    <source>
        <dbReference type="EMBL" id="KAL0165023.1"/>
    </source>
</evidence>
<feature type="non-terminal residue" evidence="2">
    <location>
        <position position="1"/>
    </location>
</feature>
<comment type="caution">
    <text evidence="2">The sequence shown here is derived from an EMBL/GenBank/DDBJ whole genome shotgun (WGS) entry which is preliminary data.</text>
</comment>
<keyword evidence="3" id="KW-1185">Reference proteome</keyword>
<dbReference type="EMBL" id="JAMKFB020000020">
    <property type="protein sequence ID" value="KAL0165023.1"/>
    <property type="molecule type" value="Genomic_DNA"/>
</dbReference>
<name>A0ABD0NSY3_CIRMR</name>
<reference evidence="2 3" key="1">
    <citation type="submission" date="2024-05" db="EMBL/GenBank/DDBJ databases">
        <title>Genome sequencing and assembly of Indian major carp, Cirrhinus mrigala (Hamilton, 1822).</title>
        <authorList>
            <person name="Mohindra V."/>
            <person name="Chowdhury L.M."/>
            <person name="Lal K."/>
            <person name="Jena J.K."/>
        </authorList>
    </citation>
    <scope>NUCLEOTIDE SEQUENCE [LARGE SCALE GENOMIC DNA]</scope>
    <source>
        <strain evidence="2">CM1030</strain>
        <tissue evidence="2">Blood</tissue>
    </source>
</reference>